<comment type="caution">
    <text evidence="6">The sequence shown here is derived from an EMBL/GenBank/DDBJ whole genome shotgun (WGS) entry which is preliminary data.</text>
</comment>
<accession>A0A4R0JJ37</accession>
<dbReference type="SUPFAM" id="SSF46894">
    <property type="entry name" value="C-terminal effector domain of the bipartite response regulators"/>
    <property type="match status" value="1"/>
</dbReference>
<dbReference type="Pfam" id="PF00196">
    <property type="entry name" value="GerE"/>
    <property type="match status" value="1"/>
</dbReference>
<evidence type="ECO:0000256" key="3">
    <source>
        <dbReference type="ARBA" id="ARBA00023163"/>
    </source>
</evidence>
<feature type="domain" description="HTH luxR-type" evidence="4">
    <location>
        <begin position="275"/>
        <end position="338"/>
    </location>
</feature>
<keyword evidence="7" id="KW-1185">Reference proteome</keyword>
<dbReference type="InterPro" id="IPR036388">
    <property type="entry name" value="WH-like_DNA-bd_sf"/>
</dbReference>
<reference evidence="7 8" key="1">
    <citation type="submission" date="2019-02" db="EMBL/GenBank/DDBJ databases">
        <title>Kribbella capetownensis sp. nov. and Kribbella speibonae sp. nov., isolated from soil.</title>
        <authorList>
            <person name="Curtis S.M."/>
            <person name="Norton I."/>
            <person name="Everest G.J."/>
            <person name="Meyers P.R."/>
        </authorList>
    </citation>
    <scope>NUCLEOTIDE SEQUENCE [LARGE SCALE GENOMIC DNA]</scope>
    <source>
        <strain evidence="5 7">SK5</strain>
        <strain evidence="6 8">YM55</strain>
    </source>
</reference>
<dbReference type="PANTHER" id="PTHR44688:SF16">
    <property type="entry name" value="DNA-BINDING TRANSCRIPTIONAL ACTIVATOR DEVR_DOSR"/>
    <property type="match status" value="1"/>
</dbReference>
<sequence>MTNAARVRAHDRLAALSTARLPLPDVFDEAQEILARALPREASCWHSVDPASLVETRYSAERMPPPTVQVAEIAYLADDYNSFVELANGPRHSGLLSEATGGDPRRSLRFRELIEPAGMRGELRAAFVVDGVSWGCVSFFREGDFDADDRDFAELVGPLLGLCFRAAGIHARPTGPAADLWPGVITFDARRAVESYTPATANWLREFGFAGSPALDRLPFEVMTLVERVRGTAHETSARALGESGRWIRIHAAPATHERVTVVLQAAAVPSIAPLISAAYGLTPRERELTELVLQGCDTRAIAARMELSPYTVQSHLKSIFAKVGVRSRGELVGRING</sequence>
<dbReference type="GO" id="GO:0003677">
    <property type="term" value="F:DNA binding"/>
    <property type="evidence" value="ECO:0007669"/>
    <property type="project" value="UniProtKB-KW"/>
</dbReference>
<dbReference type="AlphaFoldDB" id="A0A4R0JJ37"/>
<name>A0A4R0JJ37_9ACTN</name>
<evidence type="ECO:0000313" key="8">
    <source>
        <dbReference type="Proteomes" id="UP000294225"/>
    </source>
</evidence>
<keyword evidence="2" id="KW-0238">DNA-binding</keyword>
<dbReference type="Proteomes" id="UP000292385">
    <property type="component" value="Unassembled WGS sequence"/>
</dbReference>
<dbReference type="Proteomes" id="UP000294225">
    <property type="component" value="Unassembled WGS sequence"/>
</dbReference>
<dbReference type="PROSITE" id="PS00622">
    <property type="entry name" value="HTH_LUXR_1"/>
    <property type="match status" value="1"/>
</dbReference>
<dbReference type="EMBL" id="SJKC01000001">
    <property type="protein sequence ID" value="TCC41795.1"/>
    <property type="molecule type" value="Genomic_DNA"/>
</dbReference>
<keyword evidence="3" id="KW-0804">Transcription</keyword>
<evidence type="ECO:0000313" key="6">
    <source>
        <dbReference type="EMBL" id="TCC41795.1"/>
    </source>
</evidence>
<proteinExistence type="predicted"/>
<dbReference type="SMART" id="SM00421">
    <property type="entry name" value="HTH_LUXR"/>
    <property type="match status" value="1"/>
</dbReference>
<organism evidence="6 8">
    <name type="scientific">Kribbella speibonae</name>
    <dbReference type="NCBI Taxonomy" id="1572660"/>
    <lineage>
        <taxon>Bacteria</taxon>
        <taxon>Bacillati</taxon>
        <taxon>Actinomycetota</taxon>
        <taxon>Actinomycetes</taxon>
        <taxon>Propionibacteriales</taxon>
        <taxon>Kribbellaceae</taxon>
        <taxon>Kribbella</taxon>
    </lineage>
</organism>
<dbReference type="Gene3D" id="1.10.10.10">
    <property type="entry name" value="Winged helix-like DNA-binding domain superfamily/Winged helix DNA-binding domain"/>
    <property type="match status" value="1"/>
</dbReference>
<dbReference type="InterPro" id="IPR000792">
    <property type="entry name" value="Tscrpt_reg_LuxR_C"/>
</dbReference>
<keyword evidence="1" id="KW-0805">Transcription regulation</keyword>
<gene>
    <name evidence="5" type="ORF">E0H58_40175</name>
    <name evidence="6" type="ORF">E0H92_09170</name>
</gene>
<dbReference type="PRINTS" id="PR00038">
    <property type="entry name" value="HTHLUXR"/>
</dbReference>
<dbReference type="CDD" id="cd06170">
    <property type="entry name" value="LuxR_C_like"/>
    <property type="match status" value="1"/>
</dbReference>
<dbReference type="EMBL" id="SJJY01000013">
    <property type="protein sequence ID" value="TCC16685.1"/>
    <property type="molecule type" value="Genomic_DNA"/>
</dbReference>
<dbReference type="PANTHER" id="PTHR44688">
    <property type="entry name" value="DNA-BINDING TRANSCRIPTIONAL ACTIVATOR DEVR_DOSR"/>
    <property type="match status" value="1"/>
</dbReference>
<dbReference type="RefSeq" id="WP_131468537.1">
    <property type="nucleotide sequence ID" value="NZ_SJJY01000013.1"/>
</dbReference>
<dbReference type="PROSITE" id="PS50043">
    <property type="entry name" value="HTH_LUXR_2"/>
    <property type="match status" value="1"/>
</dbReference>
<protein>
    <submittedName>
        <fullName evidence="6">LuxR family transcriptional regulator</fullName>
    </submittedName>
</protein>
<dbReference type="GO" id="GO:0006355">
    <property type="term" value="P:regulation of DNA-templated transcription"/>
    <property type="evidence" value="ECO:0007669"/>
    <property type="project" value="InterPro"/>
</dbReference>
<evidence type="ECO:0000256" key="1">
    <source>
        <dbReference type="ARBA" id="ARBA00023015"/>
    </source>
</evidence>
<evidence type="ECO:0000259" key="4">
    <source>
        <dbReference type="PROSITE" id="PS50043"/>
    </source>
</evidence>
<evidence type="ECO:0000313" key="5">
    <source>
        <dbReference type="EMBL" id="TCC16685.1"/>
    </source>
</evidence>
<evidence type="ECO:0000313" key="7">
    <source>
        <dbReference type="Proteomes" id="UP000292385"/>
    </source>
</evidence>
<dbReference type="InterPro" id="IPR016032">
    <property type="entry name" value="Sig_transdc_resp-reg_C-effctor"/>
</dbReference>
<evidence type="ECO:0000256" key="2">
    <source>
        <dbReference type="ARBA" id="ARBA00023125"/>
    </source>
</evidence>